<name>A0ABW5S2J6_9BACL</name>
<dbReference type="RefSeq" id="WP_253061342.1">
    <property type="nucleotide sequence ID" value="NZ_JAMXWM010000008.1"/>
</dbReference>
<evidence type="ECO:0000313" key="2">
    <source>
        <dbReference type="Proteomes" id="UP001597399"/>
    </source>
</evidence>
<dbReference type="Gene3D" id="1.20.120.1550">
    <property type="entry name" value="Protein of unknown function DUF5063"/>
    <property type="match status" value="1"/>
</dbReference>
<dbReference type="Proteomes" id="UP001597399">
    <property type="component" value="Unassembled WGS sequence"/>
</dbReference>
<dbReference type="InterPro" id="IPR038312">
    <property type="entry name" value="DUF5063_sf"/>
</dbReference>
<dbReference type="Pfam" id="PF16702">
    <property type="entry name" value="DUF5063"/>
    <property type="match status" value="1"/>
</dbReference>
<comment type="caution">
    <text evidence="1">The sequence shown here is derived from an EMBL/GenBank/DDBJ whole genome shotgun (WGS) entry which is preliminary data.</text>
</comment>
<organism evidence="1 2">
    <name type="scientific">Sporolactobacillus shoreicorticis</name>
    <dbReference type="NCBI Taxonomy" id="1923877"/>
    <lineage>
        <taxon>Bacteria</taxon>
        <taxon>Bacillati</taxon>
        <taxon>Bacillota</taxon>
        <taxon>Bacilli</taxon>
        <taxon>Bacillales</taxon>
        <taxon>Sporolactobacillaceae</taxon>
        <taxon>Sporolactobacillus</taxon>
    </lineage>
</organism>
<keyword evidence="2" id="KW-1185">Reference proteome</keyword>
<gene>
    <name evidence="1" type="ORF">ACFSUE_09345</name>
</gene>
<reference evidence="2" key="1">
    <citation type="journal article" date="2019" name="Int. J. Syst. Evol. Microbiol.">
        <title>The Global Catalogue of Microorganisms (GCM) 10K type strain sequencing project: providing services to taxonomists for standard genome sequencing and annotation.</title>
        <authorList>
            <consortium name="The Broad Institute Genomics Platform"/>
            <consortium name="The Broad Institute Genome Sequencing Center for Infectious Disease"/>
            <person name="Wu L."/>
            <person name="Ma J."/>
        </authorList>
    </citation>
    <scope>NUCLEOTIDE SEQUENCE [LARGE SCALE GENOMIC DNA]</scope>
    <source>
        <strain evidence="2">TISTR 2466</strain>
    </source>
</reference>
<evidence type="ECO:0000313" key="1">
    <source>
        <dbReference type="EMBL" id="MFD2693826.1"/>
    </source>
</evidence>
<dbReference type="InterPro" id="IPR032025">
    <property type="entry name" value="DUF5063"/>
</dbReference>
<sequence>MEDKANSFYKTAETFCNFVDLLEEYNSDSVYEELLKKLLSIYREGLYLPQVDSDTDIKYPESREISCPKINIMKYDTYWEVFNSYHFKKPIQGSLIDDIKNIYMELKKGEYYYQLQQFSEAIWQWKFGFETHWGLHAIEAIRALHSLIFIELYLKDEM</sequence>
<protein>
    <submittedName>
        <fullName evidence="1">DUF5063 domain-containing protein</fullName>
    </submittedName>
</protein>
<accession>A0ABW5S2J6</accession>
<dbReference type="EMBL" id="JBHUMQ010000023">
    <property type="protein sequence ID" value="MFD2693826.1"/>
    <property type="molecule type" value="Genomic_DNA"/>
</dbReference>
<proteinExistence type="predicted"/>